<evidence type="ECO:0000256" key="5">
    <source>
        <dbReference type="ARBA" id="ARBA00022723"/>
    </source>
</evidence>
<evidence type="ECO:0000256" key="11">
    <source>
        <dbReference type="ARBA" id="ARBA00049893"/>
    </source>
</evidence>
<dbReference type="GO" id="GO:0017061">
    <property type="term" value="F:S-methyl-5-thioadenosine phosphorylase activity"/>
    <property type="evidence" value="ECO:0007669"/>
    <property type="project" value="UniProtKB-EC"/>
</dbReference>
<evidence type="ECO:0000256" key="6">
    <source>
        <dbReference type="ARBA" id="ARBA00022801"/>
    </source>
</evidence>
<keyword evidence="13" id="KW-1185">Reference proteome</keyword>
<evidence type="ECO:0000256" key="1">
    <source>
        <dbReference type="ARBA" id="ARBA00000553"/>
    </source>
</evidence>
<comment type="catalytic activity">
    <reaction evidence="9">
        <text>adenosine + H2O + H(+) = inosine + NH4(+)</text>
        <dbReference type="Rhea" id="RHEA:24408"/>
        <dbReference type="ChEBI" id="CHEBI:15377"/>
        <dbReference type="ChEBI" id="CHEBI:15378"/>
        <dbReference type="ChEBI" id="CHEBI:16335"/>
        <dbReference type="ChEBI" id="CHEBI:17596"/>
        <dbReference type="ChEBI" id="CHEBI:28938"/>
        <dbReference type="EC" id="3.5.4.4"/>
    </reaction>
    <physiologicalReaction direction="left-to-right" evidence="9">
        <dbReference type="Rhea" id="RHEA:24409"/>
    </physiologicalReaction>
</comment>
<evidence type="ECO:0000313" key="12">
    <source>
        <dbReference type="EMBL" id="EFT83300.1"/>
    </source>
</evidence>
<dbReference type="InterPro" id="IPR003730">
    <property type="entry name" value="Cu_polyphenol_OxRdtase"/>
</dbReference>
<keyword evidence="8" id="KW-0186">Copper</keyword>
<evidence type="ECO:0000256" key="4">
    <source>
        <dbReference type="ARBA" id="ARBA00022679"/>
    </source>
</evidence>
<dbReference type="Proteomes" id="UP000004946">
    <property type="component" value="Chromosome"/>
</dbReference>
<dbReference type="CDD" id="cd16833">
    <property type="entry name" value="YfiH"/>
    <property type="match status" value="1"/>
</dbReference>
<comment type="function">
    <text evidence="2">Purine nucleoside enzyme that catalyzes the phosphorolysis of adenosine and inosine nucleosides, yielding D-ribose 1-phosphate and the respective free bases, adenine and hypoxanthine. Also catalyzes the phosphorolysis of S-methyl-5'-thioadenosine into adenine and S-methyl-5-thio-alpha-D-ribose 1-phosphate. Also has adenosine deaminase activity.</text>
</comment>
<keyword evidence="4" id="KW-0808">Transferase</keyword>
<evidence type="ECO:0000256" key="3">
    <source>
        <dbReference type="ARBA" id="ARBA00007353"/>
    </source>
</evidence>
<evidence type="ECO:0000256" key="7">
    <source>
        <dbReference type="ARBA" id="ARBA00022833"/>
    </source>
</evidence>
<gene>
    <name evidence="12" type="ORF">HMPREF0620_0305</name>
</gene>
<dbReference type="HOGENOM" id="CLU_065784_3_2_11"/>
<comment type="catalytic activity">
    <reaction evidence="11">
        <text>S-methyl-5'-thioadenosine + phosphate = 5-(methylsulfanyl)-alpha-D-ribose 1-phosphate + adenine</text>
        <dbReference type="Rhea" id="RHEA:11852"/>
        <dbReference type="ChEBI" id="CHEBI:16708"/>
        <dbReference type="ChEBI" id="CHEBI:17509"/>
        <dbReference type="ChEBI" id="CHEBI:43474"/>
        <dbReference type="ChEBI" id="CHEBI:58533"/>
        <dbReference type="EC" id="2.4.2.28"/>
    </reaction>
    <physiologicalReaction direction="left-to-right" evidence="11">
        <dbReference type="Rhea" id="RHEA:11853"/>
    </physiologicalReaction>
</comment>
<dbReference type="SUPFAM" id="SSF64438">
    <property type="entry name" value="CNF1/YfiH-like putative cysteine hydrolases"/>
    <property type="match status" value="1"/>
</dbReference>
<dbReference type="InterPro" id="IPR011324">
    <property type="entry name" value="Cytotoxic_necrot_fac-like_cat"/>
</dbReference>
<keyword evidence="7" id="KW-0862">Zinc</keyword>
<dbReference type="Pfam" id="PF02578">
    <property type="entry name" value="Cu-oxidase_4"/>
    <property type="match status" value="1"/>
</dbReference>
<dbReference type="eggNOG" id="COG1496">
    <property type="taxonomic scope" value="Bacteria"/>
</dbReference>
<sequence length="337" mass="36379">MAEAEQASMSVTRIPALIPIALAEGVTVHYTTRLGGRSRGDFAFCNLGSKGGDDLHLVAANRRAVDDVVGARTCLVSQVHSAIVADVDSLLSGFEADSEESAADMLYATEADALFTAEEGRSLGVFTADCLPVLLADPQVGLIAAVHCGRRGLMKGVLEESISALVAAGASRSRIVATLGPRICGDCYEVGEEIASDFDRRFPGTMTDTRFGGRGIDIALAALQILTHEGISGDRIVDSEPRVRAATYYLEPDPEFQELCRVDGEGEDLSTRLDRMDHPLCTLENPLWFSHRRSAKAGKSREGRMLAIVTRRSGRLERVESAETVEVESVEFERFES</sequence>
<dbReference type="PANTHER" id="PTHR30616:SF2">
    <property type="entry name" value="PURINE NUCLEOSIDE PHOSPHORYLASE LACC1"/>
    <property type="match status" value="1"/>
</dbReference>
<evidence type="ECO:0000313" key="13">
    <source>
        <dbReference type="Proteomes" id="UP000004946"/>
    </source>
</evidence>
<dbReference type="PANTHER" id="PTHR30616">
    <property type="entry name" value="UNCHARACTERIZED PROTEIN YFIH"/>
    <property type="match status" value="1"/>
</dbReference>
<keyword evidence="6" id="KW-0378">Hydrolase</keyword>
<organism evidence="12 13">
    <name type="scientific">Parascardovia denticolens DSM 10105 = JCM 12538</name>
    <dbReference type="NCBI Taxonomy" id="864564"/>
    <lineage>
        <taxon>Bacteria</taxon>
        <taxon>Bacillati</taxon>
        <taxon>Actinomycetota</taxon>
        <taxon>Actinomycetes</taxon>
        <taxon>Bifidobacteriales</taxon>
        <taxon>Bifidobacteriaceae</taxon>
        <taxon>Parascardovia</taxon>
    </lineage>
</organism>
<name>E6K0G2_PARDN</name>
<proteinExistence type="inferred from homology"/>
<keyword evidence="5" id="KW-0479">Metal-binding</keyword>
<evidence type="ECO:0000256" key="8">
    <source>
        <dbReference type="ARBA" id="ARBA00023008"/>
    </source>
</evidence>
<accession>E6K0G2</accession>
<dbReference type="GO" id="GO:0005507">
    <property type="term" value="F:copper ion binding"/>
    <property type="evidence" value="ECO:0007669"/>
    <property type="project" value="TreeGrafter"/>
</dbReference>
<protein>
    <recommendedName>
        <fullName evidence="14">Copper oxidase</fullName>
    </recommendedName>
</protein>
<comment type="caution">
    <text evidence="12">The sequence shown here is derived from an EMBL/GenBank/DDBJ whole genome shotgun (WGS) entry which is preliminary data.</text>
</comment>
<dbReference type="Gene3D" id="3.60.140.10">
    <property type="entry name" value="CNF1/YfiH-like putative cysteine hydrolases"/>
    <property type="match status" value="1"/>
</dbReference>
<dbReference type="InterPro" id="IPR038371">
    <property type="entry name" value="Cu_polyphenol_OxRdtase_sf"/>
</dbReference>
<dbReference type="GO" id="GO:0016787">
    <property type="term" value="F:hydrolase activity"/>
    <property type="evidence" value="ECO:0007669"/>
    <property type="project" value="UniProtKB-KW"/>
</dbReference>
<dbReference type="EMBL" id="AEON01000001">
    <property type="protein sequence ID" value="EFT83300.1"/>
    <property type="molecule type" value="Genomic_DNA"/>
</dbReference>
<evidence type="ECO:0000256" key="9">
    <source>
        <dbReference type="ARBA" id="ARBA00047989"/>
    </source>
</evidence>
<comment type="similarity">
    <text evidence="3">Belongs to the purine nucleoside phosphorylase YfiH/LACC1 family.</text>
</comment>
<comment type="catalytic activity">
    <reaction evidence="10">
        <text>adenosine + phosphate = alpha-D-ribose 1-phosphate + adenine</text>
        <dbReference type="Rhea" id="RHEA:27642"/>
        <dbReference type="ChEBI" id="CHEBI:16335"/>
        <dbReference type="ChEBI" id="CHEBI:16708"/>
        <dbReference type="ChEBI" id="CHEBI:43474"/>
        <dbReference type="ChEBI" id="CHEBI:57720"/>
        <dbReference type="EC" id="2.4.2.1"/>
    </reaction>
    <physiologicalReaction direction="left-to-right" evidence="10">
        <dbReference type="Rhea" id="RHEA:27643"/>
    </physiologicalReaction>
</comment>
<dbReference type="AlphaFoldDB" id="E6K0G2"/>
<evidence type="ECO:0008006" key="14">
    <source>
        <dbReference type="Google" id="ProtNLM"/>
    </source>
</evidence>
<evidence type="ECO:0000256" key="10">
    <source>
        <dbReference type="ARBA" id="ARBA00048968"/>
    </source>
</evidence>
<evidence type="ECO:0000256" key="2">
    <source>
        <dbReference type="ARBA" id="ARBA00003215"/>
    </source>
</evidence>
<reference evidence="12 13" key="1">
    <citation type="submission" date="2010-12" db="EMBL/GenBank/DDBJ databases">
        <authorList>
            <person name="Muzny D."/>
            <person name="Qin X."/>
            <person name="Buhay C."/>
            <person name="Dugan-Rocha S."/>
            <person name="Ding Y."/>
            <person name="Chen G."/>
            <person name="Hawes A."/>
            <person name="Holder M."/>
            <person name="Jhangiani S."/>
            <person name="Johnson A."/>
            <person name="Khan Z."/>
            <person name="Li Z."/>
            <person name="Liu W."/>
            <person name="Liu X."/>
            <person name="Perez L."/>
            <person name="Shen H."/>
            <person name="Wang Q."/>
            <person name="Watt J."/>
            <person name="Xi L."/>
            <person name="Xin Y."/>
            <person name="Zhou J."/>
            <person name="Deng J."/>
            <person name="Jiang H."/>
            <person name="Liu Y."/>
            <person name="Qu J."/>
            <person name="Song X.-Z."/>
            <person name="Zhang L."/>
            <person name="Villasana D."/>
            <person name="Johnson A."/>
            <person name="Liu J."/>
            <person name="Liyanage D."/>
            <person name="Lorensuhewa L."/>
            <person name="Robinson T."/>
            <person name="Song A."/>
            <person name="Song B.-B."/>
            <person name="Dinh H."/>
            <person name="Thornton R."/>
            <person name="Coyle M."/>
            <person name="Francisco L."/>
            <person name="Jackson L."/>
            <person name="Javaid M."/>
            <person name="Korchina V."/>
            <person name="Kovar C."/>
            <person name="Mata R."/>
            <person name="Mathew T."/>
            <person name="Ngo R."/>
            <person name="Nguyen L."/>
            <person name="Nguyen N."/>
            <person name="Okwuonu G."/>
            <person name="Ongeri F."/>
            <person name="Pham C."/>
            <person name="Simmons D."/>
            <person name="Wilczek-Boney K."/>
            <person name="Hale W."/>
            <person name="Jakkamsetti A."/>
            <person name="Pham P."/>
            <person name="Ruth R."/>
            <person name="San Lucas F."/>
            <person name="Warren J."/>
            <person name="Zhang J."/>
            <person name="Zhao Z."/>
            <person name="Zhou C."/>
            <person name="Zhu D."/>
            <person name="Lee S."/>
            <person name="Bess C."/>
            <person name="Blankenburg K."/>
            <person name="Forbes L."/>
            <person name="Fu Q."/>
            <person name="Gubbala S."/>
            <person name="Hirani K."/>
            <person name="Jayaseelan J.C."/>
            <person name="Lara F."/>
            <person name="Munidasa M."/>
            <person name="Palculict T."/>
            <person name="Patil S."/>
            <person name="Pu L.-L."/>
            <person name="Saada N."/>
            <person name="Tang L."/>
            <person name="Weissenberger G."/>
            <person name="Zhu Y."/>
            <person name="Hemphill L."/>
            <person name="Shang Y."/>
            <person name="Youmans B."/>
            <person name="Ayvaz T."/>
            <person name="Ross M."/>
            <person name="Santibanez J."/>
            <person name="Aqrawi P."/>
            <person name="Gross S."/>
            <person name="Joshi V."/>
            <person name="Fowler G."/>
            <person name="Nazareth L."/>
            <person name="Reid J."/>
            <person name="Worley K."/>
            <person name="Petrosino J."/>
            <person name="Highlander S."/>
            <person name="Gibbs R."/>
        </authorList>
    </citation>
    <scope>NUCLEOTIDE SEQUENCE [LARGE SCALE GENOMIC DNA]</scope>
    <source>
        <strain evidence="12 13">DSM 10105</strain>
    </source>
</reference>
<comment type="catalytic activity">
    <reaction evidence="1">
        <text>inosine + phosphate = alpha-D-ribose 1-phosphate + hypoxanthine</text>
        <dbReference type="Rhea" id="RHEA:27646"/>
        <dbReference type="ChEBI" id="CHEBI:17368"/>
        <dbReference type="ChEBI" id="CHEBI:17596"/>
        <dbReference type="ChEBI" id="CHEBI:43474"/>
        <dbReference type="ChEBI" id="CHEBI:57720"/>
        <dbReference type="EC" id="2.4.2.1"/>
    </reaction>
    <physiologicalReaction direction="left-to-right" evidence="1">
        <dbReference type="Rhea" id="RHEA:27647"/>
    </physiologicalReaction>
</comment>